<reference evidence="11" key="1">
    <citation type="submission" date="2015-12" db="EMBL/GenBank/DDBJ databases">
        <title>Complete genome sequences of two moderately thermophilic Paenibacillus species.</title>
        <authorList>
            <person name="Butler R.III."/>
            <person name="Wang J."/>
            <person name="Stark B.C."/>
            <person name="Pombert J.-F."/>
        </authorList>
    </citation>
    <scope>NUCLEOTIDE SEQUENCE [LARGE SCALE GENOMIC DNA]</scope>
    <source>
        <strain evidence="11">32O-Y</strain>
    </source>
</reference>
<proteinExistence type="inferred from homology"/>
<evidence type="ECO:0000256" key="6">
    <source>
        <dbReference type="ARBA" id="ARBA00023002"/>
    </source>
</evidence>
<dbReference type="AlphaFoldDB" id="A0A0U2UCZ7"/>
<dbReference type="Proteomes" id="UP000061660">
    <property type="component" value="Chromosome"/>
</dbReference>
<dbReference type="InterPro" id="IPR001663">
    <property type="entry name" value="Rng_hydr_dOase-A"/>
</dbReference>
<reference evidence="10 11" key="2">
    <citation type="journal article" date="2016" name="Genome Announc.">
        <title>Complete Genome Sequences of Two Interactive Moderate Thermophiles, Paenibacillus napthalenovorans 32O-Y and Paenibacillus sp. 32O-W.</title>
        <authorList>
            <person name="Butler R.R.III."/>
            <person name="Wang J."/>
            <person name="Stark B.C."/>
            <person name="Pombert J.F."/>
        </authorList>
    </citation>
    <scope>NUCLEOTIDE SEQUENCE [LARGE SCALE GENOMIC DNA]</scope>
    <source>
        <strain evidence="10 11">32O-Y</strain>
    </source>
</reference>
<dbReference type="OrthoDB" id="9800776at2"/>
<dbReference type="GO" id="GO:0016705">
    <property type="term" value="F:oxidoreductase activity, acting on paired donors, with incorporation or reduction of molecular oxygen"/>
    <property type="evidence" value="ECO:0007669"/>
    <property type="project" value="UniProtKB-ARBA"/>
</dbReference>
<comment type="similarity">
    <text evidence="1">Belongs to the bacterial ring-hydroxylating dioxygenase alpha subunit family.</text>
</comment>
<dbReference type="PROSITE" id="PS51296">
    <property type="entry name" value="RIESKE"/>
    <property type="match status" value="1"/>
</dbReference>
<dbReference type="InterPro" id="IPR017941">
    <property type="entry name" value="Rieske_2Fe-2S"/>
</dbReference>
<keyword evidence="11" id="KW-1185">Reference proteome</keyword>
<dbReference type="STRING" id="162209.IJ22_07000"/>
<dbReference type="GO" id="GO:0005506">
    <property type="term" value="F:iron ion binding"/>
    <property type="evidence" value="ECO:0007669"/>
    <property type="project" value="InterPro"/>
</dbReference>
<evidence type="ECO:0000256" key="3">
    <source>
        <dbReference type="ARBA" id="ARBA00022723"/>
    </source>
</evidence>
<dbReference type="Pfam" id="PF00848">
    <property type="entry name" value="Ring_hydroxyl_A"/>
    <property type="match status" value="1"/>
</dbReference>
<dbReference type="InterPro" id="IPR015881">
    <property type="entry name" value="ARHD_Rieske_2Fe_2S"/>
</dbReference>
<dbReference type="EMBL" id="CP013652">
    <property type="protein sequence ID" value="ALS21084.1"/>
    <property type="molecule type" value="Genomic_DNA"/>
</dbReference>
<keyword evidence="3" id="KW-0479">Metal-binding</keyword>
<gene>
    <name evidence="10" type="ORF">IJ22_07000</name>
</gene>
<keyword evidence="5 10" id="KW-0223">Dioxygenase</keyword>
<evidence type="ECO:0000256" key="7">
    <source>
        <dbReference type="ARBA" id="ARBA00023004"/>
    </source>
</evidence>
<dbReference type="GO" id="GO:0051537">
    <property type="term" value="F:2 iron, 2 sulfur cluster binding"/>
    <property type="evidence" value="ECO:0007669"/>
    <property type="project" value="UniProtKB-KW"/>
</dbReference>
<name>A0A0U2UCZ7_9BACL</name>
<evidence type="ECO:0000256" key="8">
    <source>
        <dbReference type="ARBA" id="ARBA00023014"/>
    </source>
</evidence>
<dbReference type="PRINTS" id="PR00090">
    <property type="entry name" value="RNGDIOXGNASE"/>
</dbReference>
<evidence type="ECO:0000256" key="9">
    <source>
        <dbReference type="ARBA" id="ARBA00023027"/>
    </source>
</evidence>
<organism evidence="10 11">
    <name type="scientific">Paenibacillus naphthalenovorans</name>
    <dbReference type="NCBI Taxonomy" id="162209"/>
    <lineage>
        <taxon>Bacteria</taxon>
        <taxon>Bacillati</taxon>
        <taxon>Bacillota</taxon>
        <taxon>Bacilli</taxon>
        <taxon>Bacillales</taxon>
        <taxon>Paenibacillaceae</taxon>
        <taxon>Paenibacillus</taxon>
    </lineage>
</organism>
<dbReference type="Pfam" id="PF00355">
    <property type="entry name" value="Rieske"/>
    <property type="match status" value="1"/>
</dbReference>
<keyword evidence="7" id="KW-0408">Iron</keyword>
<evidence type="ECO:0000313" key="10">
    <source>
        <dbReference type="EMBL" id="ALS21084.1"/>
    </source>
</evidence>
<dbReference type="PATRIC" id="fig|162209.4.peg.742"/>
<keyword evidence="6" id="KW-0560">Oxidoreductase</keyword>
<evidence type="ECO:0000256" key="2">
    <source>
        <dbReference type="ARBA" id="ARBA00022714"/>
    </source>
</evidence>
<keyword evidence="4" id="KW-0058">Aromatic hydrocarbons catabolism</keyword>
<sequence length="431" mass="49767">MKLLDHYVNLETGSISRKVNYDPEIYQDEMAKIFTKTWLFVAHESQIKHPGDYITNYMAEDPVIVTRDGTGKIHVFLNSCPHRGMKVCSVDAGNSKFFRCPYHGWTFENNGNLIGVPELQYAYYGELDKSKNGLITVPRVESYKGFIFANWDPNALPLKEYFGKDLLWYLDTAFERALGEFEVAGPIMKQKIKTNWKICTENFGDDYHVLYTHGSAFKIGFMPPYDQLGEYNAYCDHGHSVGDIPKFGVGLELDRAIAKQIGPEAEQYVEQIDQRLKERLSPEQANLHQIGQILIFPNLTFLTFGCFRGIHIFQWHPKGTDEVELWQISLYDSEAPDQAKQFARIFSQRENAPAGLFAADDGSNFEQITESTKPYVSRQHHFNYSMGIRHEGEIKVPGLPGHLGRHYSEQNQRNFYRYWLKLMKEEGIFHE</sequence>
<keyword evidence="9" id="KW-0520">NAD</keyword>
<dbReference type="GO" id="GO:0051213">
    <property type="term" value="F:dioxygenase activity"/>
    <property type="evidence" value="ECO:0007669"/>
    <property type="project" value="UniProtKB-KW"/>
</dbReference>
<evidence type="ECO:0000313" key="11">
    <source>
        <dbReference type="Proteomes" id="UP000061660"/>
    </source>
</evidence>
<evidence type="ECO:0000256" key="1">
    <source>
        <dbReference type="ARBA" id="ARBA00008751"/>
    </source>
</evidence>
<dbReference type="KEGG" id="pnp:IJ22_07000"/>
<dbReference type="Gene3D" id="2.102.10.10">
    <property type="entry name" value="Rieske [2Fe-2S] iron-sulphur domain"/>
    <property type="match status" value="1"/>
</dbReference>
<dbReference type="GO" id="GO:0004497">
    <property type="term" value="F:monooxygenase activity"/>
    <property type="evidence" value="ECO:0007669"/>
    <property type="project" value="UniProtKB-ARBA"/>
</dbReference>
<dbReference type="PROSITE" id="PS00570">
    <property type="entry name" value="RING_HYDROXYL_ALPHA"/>
    <property type="match status" value="1"/>
</dbReference>
<dbReference type="InterPro" id="IPR036922">
    <property type="entry name" value="Rieske_2Fe-2S_sf"/>
</dbReference>
<dbReference type="PANTHER" id="PTHR43756:SF1">
    <property type="entry name" value="3-PHENYLPROPIONATE_CINNAMIC ACID DIOXYGENASE SUBUNIT ALPHA"/>
    <property type="match status" value="1"/>
</dbReference>
<dbReference type="InterPro" id="IPR043266">
    <property type="entry name" value="RHO_NdoB-like_C"/>
</dbReference>
<dbReference type="SUPFAM" id="SSF55961">
    <property type="entry name" value="Bet v1-like"/>
    <property type="match status" value="1"/>
</dbReference>
<evidence type="ECO:0000256" key="4">
    <source>
        <dbReference type="ARBA" id="ARBA00022797"/>
    </source>
</evidence>
<dbReference type="RefSeq" id="WP_062407243.1">
    <property type="nucleotide sequence ID" value="NZ_BJCS01000002.1"/>
</dbReference>
<dbReference type="Gene3D" id="3.90.380.10">
    <property type="entry name" value="Naphthalene 1,2-dioxygenase Alpha Subunit, Chain A, domain 1"/>
    <property type="match status" value="1"/>
</dbReference>
<dbReference type="SUPFAM" id="SSF50022">
    <property type="entry name" value="ISP domain"/>
    <property type="match status" value="1"/>
</dbReference>
<keyword evidence="2" id="KW-0001">2Fe-2S</keyword>
<dbReference type="InterPro" id="IPR015879">
    <property type="entry name" value="Ring_hydroxy_dOase_asu_C_dom"/>
</dbReference>
<evidence type="ECO:0000256" key="5">
    <source>
        <dbReference type="ARBA" id="ARBA00022964"/>
    </source>
</evidence>
<dbReference type="CDD" id="cd08881">
    <property type="entry name" value="RHO_alpha_C_NDO-like"/>
    <property type="match status" value="1"/>
</dbReference>
<protein>
    <submittedName>
        <fullName evidence="10">Subunit alpha of 3-phenylpropionate/cinnamic acid dioxygenase</fullName>
    </submittedName>
</protein>
<accession>A0A0U2UCZ7</accession>
<dbReference type="PANTHER" id="PTHR43756">
    <property type="entry name" value="CHOLINE MONOOXYGENASE, CHLOROPLASTIC"/>
    <property type="match status" value="1"/>
</dbReference>
<keyword evidence="8" id="KW-0411">Iron-sulfur</keyword>